<gene>
    <name evidence="2" type="ORF">PROQFM164_S06g000280</name>
</gene>
<keyword evidence="3" id="KW-1185">Reference proteome</keyword>
<name>W6QT88_PENRF</name>
<dbReference type="STRING" id="1365484.W6QT88"/>
<reference evidence="2" key="1">
    <citation type="journal article" date="2014" name="Nat. Commun.">
        <title>Multiple recent horizontal transfers of a large genomic region in cheese making fungi.</title>
        <authorList>
            <person name="Cheeseman K."/>
            <person name="Ropars J."/>
            <person name="Renault P."/>
            <person name="Dupont J."/>
            <person name="Gouzy J."/>
            <person name="Branca A."/>
            <person name="Abraham A.L."/>
            <person name="Ceppi M."/>
            <person name="Conseiller E."/>
            <person name="Debuchy R."/>
            <person name="Malagnac F."/>
            <person name="Goarin A."/>
            <person name="Silar P."/>
            <person name="Lacoste S."/>
            <person name="Sallet E."/>
            <person name="Bensimon A."/>
            <person name="Giraud T."/>
            <person name="Brygoo Y."/>
        </authorList>
    </citation>
    <scope>NUCLEOTIDE SEQUENCE [LARGE SCALE GENOMIC DNA]</scope>
    <source>
        <strain evidence="2">FM164</strain>
    </source>
</reference>
<sequence length="238" mass="26369">MSTTLYFSSVTSESTFRARFQAKNRKTFSELNHVAASSWGRAHLLACRVVRREPLHNLLPILSGYMPSTMPPFPNEITSFLEGPDLALLAGSEHNLVLNSGNGIAEGQIWAAMAQFKGNQDRRVQGLSITQEGNENELARRQSSRVRREIDQSDFTNSGEIQIGSTHSSRSSHSSEDSSLGYLDLDAQHQGITPEDDTLRLASCVIRHILYFAPLNIQRQGPLLSSSETLRHGLPPLQ</sequence>
<organism evidence="2 3">
    <name type="scientific">Penicillium roqueforti (strain FM164)</name>
    <dbReference type="NCBI Taxonomy" id="1365484"/>
    <lineage>
        <taxon>Eukaryota</taxon>
        <taxon>Fungi</taxon>
        <taxon>Dikarya</taxon>
        <taxon>Ascomycota</taxon>
        <taxon>Pezizomycotina</taxon>
        <taxon>Eurotiomycetes</taxon>
        <taxon>Eurotiomycetidae</taxon>
        <taxon>Eurotiales</taxon>
        <taxon>Aspergillaceae</taxon>
        <taxon>Penicillium</taxon>
    </lineage>
</organism>
<feature type="region of interest" description="Disordered" evidence="1">
    <location>
        <begin position="128"/>
        <end position="179"/>
    </location>
</feature>
<evidence type="ECO:0000256" key="1">
    <source>
        <dbReference type="SAM" id="MobiDB-lite"/>
    </source>
</evidence>
<feature type="compositionally biased region" description="Polar residues" evidence="1">
    <location>
        <begin position="153"/>
        <end position="164"/>
    </location>
</feature>
<dbReference type="OrthoDB" id="4646997at2759"/>
<evidence type="ECO:0000313" key="2">
    <source>
        <dbReference type="EMBL" id="CDM37319.1"/>
    </source>
</evidence>
<evidence type="ECO:0000313" key="3">
    <source>
        <dbReference type="Proteomes" id="UP000030686"/>
    </source>
</evidence>
<protein>
    <submittedName>
        <fullName evidence="2">Uncharacterized protein</fullName>
    </submittedName>
</protein>
<dbReference type="Proteomes" id="UP000030686">
    <property type="component" value="Unassembled WGS sequence"/>
</dbReference>
<dbReference type="AlphaFoldDB" id="W6QT88"/>
<accession>W6QT88</accession>
<dbReference type="EMBL" id="HG792020">
    <property type="protein sequence ID" value="CDM37319.1"/>
    <property type="molecule type" value="Genomic_DNA"/>
</dbReference>
<proteinExistence type="predicted"/>